<accession>A0A836CXJ2</accession>
<comment type="caution">
    <text evidence="1">The sequence shown here is derived from an EMBL/GenBank/DDBJ whole genome shotgun (WGS) entry which is preliminary data.</text>
</comment>
<evidence type="ECO:0000313" key="2">
    <source>
        <dbReference type="Proteomes" id="UP000664991"/>
    </source>
</evidence>
<protein>
    <submittedName>
        <fullName evidence="1">Uncharacterized protein</fullName>
    </submittedName>
</protein>
<sequence>MPQLPRSIEALASHAGMGDVAKADVSHLLQARGEPTPTSPGMDGGYVCGPGLPCQGGKGLASRRPESEATEGAEAEDAAVVALRPEPLAQALSHFAAGLQVLSENDPNRERSLRVARAVHCALARLRELLRERRRQARAAAGPPEAP</sequence>
<dbReference type="AlphaFoldDB" id="A0A836CXJ2"/>
<organism evidence="1 2">
    <name type="scientific">Ovis aries</name>
    <name type="common">Sheep</name>
    <dbReference type="NCBI Taxonomy" id="9940"/>
    <lineage>
        <taxon>Eukaryota</taxon>
        <taxon>Metazoa</taxon>
        <taxon>Chordata</taxon>
        <taxon>Craniata</taxon>
        <taxon>Vertebrata</taxon>
        <taxon>Euteleostomi</taxon>
        <taxon>Mammalia</taxon>
        <taxon>Eutheria</taxon>
        <taxon>Laurasiatheria</taxon>
        <taxon>Artiodactyla</taxon>
        <taxon>Ruminantia</taxon>
        <taxon>Pecora</taxon>
        <taxon>Bovidae</taxon>
        <taxon>Caprinae</taxon>
        <taxon>Ovis</taxon>
    </lineage>
</organism>
<proteinExistence type="predicted"/>
<gene>
    <name evidence="1" type="ORF">JEQ12_005815</name>
</gene>
<dbReference type="EMBL" id="JAEMGP010000014">
    <property type="protein sequence ID" value="KAG5201281.1"/>
    <property type="molecule type" value="Genomic_DNA"/>
</dbReference>
<dbReference type="Proteomes" id="UP000664991">
    <property type="component" value="Chromosome 14"/>
</dbReference>
<evidence type="ECO:0000313" key="1">
    <source>
        <dbReference type="EMBL" id="KAG5201281.1"/>
    </source>
</evidence>
<reference evidence="1 2" key="1">
    <citation type="submission" date="2020-12" db="EMBL/GenBank/DDBJ databases">
        <title>De novo assembly of Tibetan sheep genome.</title>
        <authorList>
            <person name="Li X."/>
        </authorList>
    </citation>
    <scope>NUCLEOTIDE SEQUENCE [LARGE SCALE GENOMIC DNA]</scope>
    <source>
        <tissue evidence="1">Heart</tissue>
    </source>
</reference>
<name>A0A836CXJ2_SHEEP</name>